<dbReference type="Proteomes" id="UP000186817">
    <property type="component" value="Unassembled WGS sequence"/>
</dbReference>
<keyword evidence="2" id="KW-0732">Signal</keyword>
<organism evidence="3 4">
    <name type="scientific">Symbiodinium microadriaticum</name>
    <name type="common">Dinoflagellate</name>
    <name type="synonym">Zooxanthella microadriatica</name>
    <dbReference type="NCBI Taxonomy" id="2951"/>
    <lineage>
        <taxon>Eukaryota</taxon>
        <taxon>Sar</taxon>
        <taxon>Alveolata</taxon>
        <taxon>Dinophyceae</taxon>
        <taxon>Suessiales</taxon>
        <taxon>Symbiodiniaceae</taxon>
        <taxon>Symbiodinium</taxon>
    </lineage>
</organism>
<feature type="region of interest" description="Disordered" evidence="1">
    <location>
        <begin position="448"/>
        <end position="471"/>
    </location>
</feature>
<evidence type="ECO:0000313" key="3">
    <source>
        <dbReference type="EMBL" id="OLP99192.1"/>
    </source>
</evidence>
<dbReference type="InterPro" id="IPR006597">
    <property type="entry name" value="Sel1-like"/>
</dbReference>
<accession>A0A1Q9DVJ5</accession>
<dbReference type="AlphaFoldDB" id="A0A1Q9DVJ5"/>
<dbReference type="Gene3D" id="1.25.40.10">
    <property type="entry name" value="Tetratricopeptide repeat domain"/>
    <property type="match status" value="2"/>
</dbReference>
<dbReference type="OrthoDB" id="272077at2759"/>
<proteinExistence type="predicted"/>
<name>A0A1Q9DVJ5_SYMMI</name>
<dbReference type="EMBL" id="LSRX01000371">
    <property type="protein sequence ID" value="OLP99192.1"/>
    <property type="molecule type" value="Genomic_DNA"/>
</dbReference>
<dbReference type="OMA" id="KASCDET"/>
<keyword evidence="4" id="KW-1185">Reference proteome</keyword>
<reference evidence="3 4" key="1">
    <citation type="submission" date="2016-02" db="EMBL/GenBank/DDBJ databases">
        <title>Genome analysis of coral dinoflagellate symbionts highlights evolutionary adaptations to a symbiotic lifestyle.</title>
        <authorList>
            <person name="Aranda M."/>
            <person name="Li Y."/>
            <person name="Liew Y.J."/>
            <person name="Baumgarten S."/>
            <person name="Simakov O."/>
            <person name="Wilson M."/>
            <person name="Piel J."/>
            <person name="Ashoor H."/>
            <person name="Bougouffa S."/>
            <person name="Bajic V.B."/>
            <person name="Ryu T."/>
            <person name="Ravasi T."/>
            <person name="Bayer T."/>
            <person name="Micklem G."/>
            <person name="Kim H."/>
            <person name="Bhak J."/>
            <person name="Lajeunesse T.C."/>
            <person name="Voolstra C.R."/>
        </authorList>
    </citation>
    <scope>NUCLEOTIDE SEQUENCE [LARGE SCALE GENOMIC DNA]</scope>
    <source>
        <strain evidence="3 4">CCMP2467</strain>
    </source>
</reference>
<evidence type="ECO:0000256" key="2">
    <source>
        <dbReference type="SAM" id="SignalP"/>
    </source>
</evidence>
<feature type="signal peptide" evidence="2">
    <location>
        <begin position="1"/>
        <end position="24"/>
    </location>
</feature>
<protein>
    <submittedName>
        <fullName evidence="3">Uncharacterized protein</fullName>
    </submittedName>
</protein>
<dbReference type="InterPro" id="IPR011990">
    <property type="entry name" value="TPR-like_helical_dom_sf"/>
</dbReference>
<sequence>MANTTRRILFLAFVILYHPDAADAGSSGSAAAAAVWQRLTELVQRPAEAQDEASYWSRALTTLHSEHPHPDVSGVLAWLYLFGLPSTAQPLVQRDVNTAIRIAREGVHHEPPCARCYALLGLLLGVGYPPLVGAAHLAQDGTGDPRLLILGDVLAQEPATADAARLPRDIGPPDPSAAAYALSYAGGDPLGMLAVAYLNRTRMINLTKLTAPGPNQASSFLSRMPKTVDKASCDETLVNSLGNLAASTIDEIQSLSWGPVPDPLSQGLSQQRADKAFLEHILADTSRSSASDLAKASSMLETGGFRSEELPAVARQAANVSQLRSLAASKGDRKSALWLAVEHLQENATQKAKPLLDMVVTKAAQDADHDADAEMAKYYLARFASPNSSDVTIARRDAWPHLVQAADLGREDAKLLVAHAFVDGSDDLETPEGSSSNTEAIRRYKQLLPEAPGKSDKPNVTFPASSAPSRRNGALNPVQAFAAYNLGVLSLKDSEGGSSASPVPSELPSASSGICSPEVQGSFLEVVLSQSGIVRLIIALGRRSARLGDEIGALLLAMLLSDIGHDLGHADAAFLWDKWAAHQPPHLVLISDVQTHDNKQAHHPCNLRGWWTTSSPDLVSRNVSLVYAADVMGGGTEMFNASLADSHLLQGLEATEIVQPIPEKTEFRHLYSFLWHTSYDAFPAGAPVPVALQPPGAVPHLLEFHHQRGKLLMDKSCNTAVVEGMYVNWTFHRLDAEPASEADVPEVETNRQEPLSNPVLVSTRDFLHCWVRPEWYHRSLQANVAAQKTEASPGTWEELLSLTESTDCPCYGGFGCRRGDGACEDLARQWAGAGEELSACRPGSFLCREVPPELEPARPIFAAAPDTCAFYFHRRAAYDGKVDAMHVLSHAYSSGYRGAPKDGAEAFYWSQQAMATGDLRGRFDVAYSMENGLGTEKDPDRAYELYQEILTAQGLGKGEDLAARAASFLALLAASGRAWAGRFFRAG</sequence>
<gene>
    <name evidence="3" type="ORF">AK812_SmicGene18271</name>
</gene>
<evidence type="ECO:0000313" key="4">
    <source>
        <dbReference type="Proteomes" id="UP000186817"/>
    </source>
</evidence>
<dbReference type="SUPFAM" id="SSF81901">
    <property type="entry name" value="HCP-like"/>
    <property type="match status" value="1"/>
</dbReference>
<comment type="caution">
    <text evidence="3">The sequence shown here is derived from an EMBL/GenBank/DDBJ whole genome shotgun (WGS) entry which is preliminary data.</text>
</comment>
<feature type="chain" id="PRO_5012118843" evidence="2">
    <location>
        <begin position="25"/>
        <end position="987"/>
    </location>
</feature>
<dbReference type="SMART" id="SM00671">
    <property type="entry name" value="SEL1"/>
    <property type="match status" value="3"/>
</dbReference>
<evidence type="ECO:0000256" key="1">
    <source>
        <dbReference type="SAM" id="MobiDB-lite"/>
    </source>
</evidence>